<evidence type="ECO:0000313" key="1">
    <source>
        <dbReference type="EMBL" id="CAI2360309.1"/>
    </source>
</evidence>
<reference evidence="1" key="1">
    <citation type="submission" date="2023-07" db="EMBL/GenBank/DDBJ databases">
        <authorList>
            <consortium name="AG Swart"/>
            <person name="Singh M."/>
            <person name="Singh A."/>
            <person name="Seah K."/>
            <person name="Emmerich C."/>
        </authorList>
    </citation>
    <scope>NUCLEOTIDE SEQUENCE</scope>
    <source>
        <strain evidence="1">DP1</strain>
    </source>
</reference>
<sequence>MSDKSISLLSVSNEMKFQFNQNLFSDDLTVAQTPQVVEEELHNNCGEKDLRFNFDQEISTSTKELHIFDNEAIGHQDEYRQSFIWEQEMHCDIMLDHNSLSIARHHLEKDSEEEKQPEEKIKVHFEMDSIKDDQTLKKPKKTLKKPKSKKKVNTGLRKRKDVVFKSLLRKIRSYYWKNFNDITHFNILKKKNLSHTLYYECLKIYLETEFGTRNPAVITNELILTLGDLMTSDGASGRDINEAYLTLYKFSIARLIRLCKNPDFMMLIHHFSDVFEGKKLTKDERKGLQMIKDEALLSSHQ</sequence>
<protein>
    <submittedName>
        <fullName evidence="1">Uncharacterized protein</fullName>
    </submittedName>
</protein>
<accession>A0AAD1U4Z2</accession>
<keyword evidence="2" id="KW-1185">Reference proteome</keyword>
<dbReference type="AlphaFoldDB" id="A0AAD1U4Z2"/>
<evidence type="ECO:0000313" key="2">
    <source>
        <dbReference type="Proteomes" id="UP001295684"/>
    </source>
</evidence>
<comment type="caution">
    <text evidence="1">The sequence shown here is derived from an EMBL/GenBank/DDBJ whole genome shotgun (WGS) entry which is preliminary data.</text>
</comment>
<name>A0AAD1U4Z2_EUPCR</name>
<proteinExistence type="predicted"/>
<dbReference type="Proteomes" id="UP001295684">
    <property type="component" value="Unassembled WGS sequence"/>
</dbReference>
<gene>
    <name evidence="1" type="ORF">ECRASSUSDP1_LOCUS1610</name>
</gene>
<organism evidence="1 2">
    <name type="scientific">Euplotes crassus</name>
    <dbReference type="NCBI Taxonomy" id="5936"/>
    <lineage>
        <taxon>Eukaryota</taxon>
        <taxon>Sar</taxon>
        <taxon>Alveolata</taxon>
        <taxon>Ciliophora</taxon>
        <taxon>Intramacronucleata</taxon>
        <taxon>Spirotrichea</taxon>
        <taxon>Hypotrichia</taxon>
        <taxon>Euplotida</taxon>
        <taxon>Euplotidae</taxon>
        <taxon>Moneuplotes</taxon>
    </lineage>
</organism>
<dbReference type="EMBL" id="CAMPGE010001517">
    <property type="protein sequence ID" value="CAI2360309.1"/>
    <property type="molecule type" value="Genomic_DNA"/>
</dbReference>